<proteinExistence type="inferred from homology"/>
<keyword evidence="3" id="KW-0560">Oxidoreductase</keyword>
<dbReference type="PANTHER" id="PTHR43490">
    <property type="entry name" value="(+)-NEOMENTHOL DEHYDROGENASE"/>
    <property type="match status" value="1"/>
</dbReference>
<dbReference type="InterPro" id="IPR036291">
    <property type="entry name" value="NAD(P)-bd_dom_sf"/>
</dbReference>
<dbReference type="AlphaFoldDB" id="A0A2P8GQ81"/>
<comment type="caution">
    <text evidence="5">The sequence shown here is derived from an EMBL/GenBank/DDBJ whole genome shotgun (WGS) entry which is preliminary data.</text>
</comment>
<accession>A0A2P8GQ81</accession>
<protein>
    <submittedName>
        <fullName evidence="5">Short subunit dehydrogenase</fullName>
    </submittedName>
</protein>
<evidence type="ECO:0000256" key="1">
    <source>
        <dbReference type="ARBA" id="ARBA00006484"/>
    </source>
</evidence>
<evidence type="ECO:0000256" key="2">
    <source>
        <dbReference type="ARBA" id="ARBA00022857"/>
    </source>
</evidence>
<keyword evidence="6" id="KW-1185">Reference proteome</keyword>
<evidence type="ECO:0000256" key="4">
    <source>
        <dbReference type="RuleBase" id="RU000363"/>
    </source>
</evidence>
<organism evidence="5 6">
    <name type="scientific">Chitinophaga ginsengisoli</name>
    <dbReference type="NCBI Taxonomy" id="363837"/>
    <lineage>
        <taxon>Bacteria</taxon>
        <taxon>Pseudomonadati</taxon>
        <taxon>Bacteroidota</taxon>
        <taxon>Chitinophagia</taxon>
        <taxon>Chitinophagales</taxon>
        <taxon>Chitinophagaceae</taxon>
        <taxon>Chitinophaga</taxon>
    </lineage>
</organism>
<dbReference type="Proteomes" id="UP000240978">
    <property type="component" value="Unassembled WGS sequence"/>
</dbReference>
<dbReference type="RefSeq" id="WP_106600638.1">
    <property type="nucleotide sequence ID" value="NZ_PYGK01000001.1"/>
</dbReference>
<evidence type="ECO:0000313" key="6">
    <source>
        <dbReference type="Proteomes" id="UP000240978"/>
    </source>
</evidence>
<sequence length="244" mass="26417">METRNIALITGVSRKEGLGYETARQLAGQGYKVIITARDHQKAEQLAASMQQDHLDAVSMALDINHADSIRKCVQQVTEQFGRLDVLINNAGVMTDFTSTIATADLEVVKSCFDSNVFGPWQVTQAFLPLLRKSSQPRIVNVTSGMGSYDDPAFGLHHFPGALTTYALTKLTFNALTVKAAKELKDEGILVNAVCPGFTATYEGLKEQGARPVEEGAKSIVWAATLPADGPTGGFYRDGKPLPW</sequence>
<evidence type="ECO:0000256" key="3">
    <source>
        <dbReference type="ARBA" id="ARBA00023002"/>
    </source>
</evidence>
<dbReference type="InterPro" id="IPR002347">
    <property type="entry name" value="SDR_fam"/>
</dbReference>
<name>A0A2P8GQ81_9BACT</name>
<dbReference type="GO" id="GO:0016491">
    <property type="term" value="F:oxidoreductase activity"/>
    <property type="evidence" value="ECO:0007669"/>
    <property type="project" value="UniProtKB-KW"/>
</dbReference>
<gene>
    <name evidence="5" type="ORF">CLV42_101889</name>
</gene>
<dbReference type="Pfam" id="PF00106">
    <property type="entry name" value="adh_short"/>
    <property type="match status" value="1"/>
</dbReference>
<keyword evidence="2" id="KW-0521">NADP</keyword>
<dbReference type="SUPFAM" id="SSF51735">
    <property type="entry name" value="NAD(P)-binding Rossmann-fold domains"/>
    <property type="match status" value="1"/>
</dbReference>
<dbReference type="Gene3D" id="3.40.50.720">
    <property type="entry name" value="NAD(P)-binding Rossmann-like Domain"/>
    <property type="match status" value="1"/>
</dbReference>
<reference evidence="5 6" key="1">
    <citation type="submission" date="2018-03" db="EMBL/GenBank/DDBJ databases">
        <title>Genomic Encyclopedia of Archaeal and Bacterial Type Strains, Phase II (KMG-II): from individual species to whole genera.</title>
        <authorList>
            <person name="Goeker M."/>
        </authorList>
    </citation>
    <scope>NUCLEOTIDE SEQUENCE [LARGE SCALE GENOMIC DNA]</scope>
    <source>
        <strain evidence="5 6">DSM 18107</strain>
    </source>
</reference>
<dbReference type="PANTHER" id="PTHR43490:SF99">
    <property type="entry name" value="SHORT-CHAIN DEHYDROGENASE_REDUCTASE"/>
    <property type="match status" value="1"/>
</dbReference>
<dbReference type="PRINTS" id="PR00081">
    <property type="entry name" value="GDHRDH"/>
</dbReference>
<comment type="similarity">
    <text evidence="1 4">Belongs to the short-chain dehydrogenases/reductases (SDR) family.</text>
</comment>
<dbReference type="EMBL" id="PYGK01000001">
    <property type="protein sequence ID" value="PSL36120.1"/>
    <property type="molecule type" value="Genomic_DNA"/>
</dbReference>
<dbReference type="PRINTS" id="PR00080">
    <property type="entry name" value="SDRFAMILY"/>
</dbReference>
<dbReference type="OrthoDB" id="5786478at2"/>
<evidence type="ECO:0000313" key="5">
    <source>
        <dbReference type="EMBL" id="PSL36120.1"/>
    </source>
</evidence>